<dbReference type="CDD" id="cd17320">
    <property type="entry name" value="MFS_MdfA_MDR_like"/>
    <property type="match status" value="1"/>
</dbReference>
<dbReference type="RefSeq" id="WP_105722623.1">
    <property type="nucleotide sequence ID" value="NZ_PVBS01000001.1"/>
</dbReference>
<dbReference type="GO" id="GO:1990961">
    <property type="term" value="P:xenobiotic detoxification by transmembrane export across the plasma membrane"/>
    <property type="evidence" value="ECO:0007669"/>
    <property type="project" value="InterPro"/>
</dbReference>
<evidence type="ECO:0000259" key="9">
    <source>
        <dbReference type="PROSITE" id="PS50850"/>
    </source>
</evidence>
<feature type="transmembrane region" description="Helical" evidence="8">
    <location>
        <begin position="12"/>
        <end position="29"/>
    </location>
</feature>
<evidence type="ECO:0000313" key="10">
    <source>
        <dbReference type="EMBL" id="PRD56123.1"/>
    </source>
</evidence>
<feature type="transmembrane region" description="Helical" evidence="8">
    <location>
        <begin position="342"/>
        <end position="368"/>
    </location>
</feature>
<gene>
    <name evidence="10" type="ORF">C5749_02265</name>
</gene>
<evidence type="ECO:0000256" key="7">
    <source>
        <dbReference type="ARBA" id="ARBA00023136"/>
    </source>
</evidence>
<comment type="subcellular location">
    <subcellularLocation>
        <location evidence="1">Cell membrane</location>
        <topology evidence="1">Multi-pass membrane protein</topology>
    </subcellularLocation>
</comment>
<keyword evidence="4" id="KW-1003">Cell membrane</keyword>
<organism evidence="10 11">
    <name type="scientific">Sphingobacterium gobiense</name>
    <dbReference type="NCBI Taxonomy" id="1382456"/>
    <lineage>
        <taxon>Bacteria</taxon>
        <taxon>Pseudomonadati</taxon>
        <taxon>Bacteroidota</taxon>
        <taxon>Sphingobacteriia</taxon>
        <taxon>Sphingobacteriales</taxon>
        <taxon>Sphingobacteriaceae</taxon>
        <taxon>Sphingobacterium</taxon>
    </lineage>
</organism>
<dbReference type="InterPro" id="IPR004812">
    <property type="entry name" value="Efflux_drug-R_Bcr/CmlA"/>
</dbReference>
<evidence type="ECO:0000256" key="1">
    <source>
        <dbReference type="ARBA" id="ARBA00004651"/>
    </source>
</evidence>
<keyword evidence="5 8" id="KW-0812">Transmembrane</keyword>
<evidence type="ECO:0000256" key="4">
    <source>
        <dbReference type="ARBA" id="ARBA00022475"/>
    </source>
</evidence>
<feature type="transmembrane region" description="Helical" evidence="8">
    <location>
        <begin position="310"/>
        <end position="330"/>
    </location>
</feature>
<keyword evidence="3" id="KW-0813">Transport</keyword>
<evidence type="ECO:0000256" key="2">
    <source>
        <dbReference type="ARBA" id="ARBA00006236"/>
    </source>
</evidence>
<sequence>MNINAVSRKKRFAILLTLGLLSAIGPFSIDMYLPAFETIALDFETTIEHIQLSLTAFFVGIAFGQLIYGPLLDKFGRKKPLLVGLVIYIGASILCAYTKEPNHLIFLRFMQALGSCSGMVASRAMVRDIFEPREAAKVFSMLMLVIGISPIVAPSVGAFVLTNFDWHIIFVILAVLAFLILLSVIFILPESYQGNKEMSLQPRAIIADFWHVFRNPVFLLYAAVGGFASSGLYAYLSGSPFVLQRLFGLSEAEYGAAFALVASTLIMATQLNRVLLNRWDSEGISKKASFIQASAGVLLVVITLSGGMNLYVLLALICVFLCSQGFIFPNTSALALAPFGKLAGIASALLGCIQMALGAFTSASVSYFHDGSMLPMAAVMGSSASIACLIYFLVDKREKNTVS</sequence>
<dbReference type="PANTHER" id="PTHR23502">
    <property type="entry name" value="MAJOR FACILITATOR SUPERFAMILY"/>
    <property type="match status" value="1"/>
</dbReference>
<dbReference type="OrthoDB" id="9800416at2"/>
<dbReference type="EMBL" id="PVBS01000001">
    <property type="protein sequence ID" value="PRD56123.1"/>
    <property type="molecule type" value="Genomic_DNA"/>
</dbReference>
<feature type="transmembrane region" description="Helical" evidence="8">
    <location>
        <begin position="105"/>
        <end position="126"/>
    </location>
</feature>
<evidence type="ECO:0000256" key="5">
    <source>
        <dbReference type="ARBA" id="ARBA00022692"/>
    </source>
</evidence>
<dbReference type="AlphaFoldDB" id="A0A2S9JS97"/>
<dbReference type="Proteomes" id="UP000238642">
    <property type="component" value="Unassembled WGS sequence"/>
</dbReference>
<dbReference type="InterPro" id="IPR036259">
    <property type="entry name" value="MFS_trans_sf"/>
</dbReference>
<feature type="transmembrane region" description="Helical" evidence="8">
    <location>
        <begin position="218"/>
        <end position="236"/>
    </location>
</feature>
<protein>
    <submittedName>
        <fullName evidence="10">Bcr/CflA family drug resistance efflux transporter</fullName>
    </submittedName>
</protein>
<feature type="transmembrane region" description="Helical" evidence="8">
    <location>
        <begin position="49"/>
        <end position="68"/>
    </location>
</feature>
<dbReference type="PROSITE" id="PS50850">
    <property type="entry name" value="MFS"/>
    <property type="match status" value="1"/>
</dbReference>
<evidence type="ECO:0000256" key="6">
    <source>
        <dbReference type="ARBA" id="ARBA00022989"/>
    </source>
</evidence>
<feature type="transmembrane region" description="Helical" evidence="8">
    <location>
        <begin position="80"/>
        <end position="99"/>
    </location>
</feature>
<comment type="similarity">
    <text evidence="2">Belongs to the major facilitator superfamily. Bcr/CmlA family.</text>
</comment>
<proteinExistence type="inferred from homology"/>
<name>A0A2S9JS97_9SPHI</name>
<dbReference type="InterPro" id="IPR011701">
    <property type="entry name" value="MFS"/>
</dbReference>
<dbReference type="PANTHER" id="PTHR23502:SF132">
    <property type="entry name" value="POLYAMINE TRANSPORTER 2-RELATED"/>
    <property type="match status" value="1"/>
</dbReference>
<evidence type="ECO:0000256" key="8">
    <source>
        <dbReference type="SAM" id="Phobius"/>
    </source>
</evidence>
<dbReference type="FunFam" id="1.20.1720.10:FF:000005">
    <property type="entry name" value="Bcr/CflA family efflux transporter"/>
    <property type="match status" value="1"/>
</dbReference>
<feature type="transmembrane region" description="Helical" evidence="8">
    <location>
        <begin position="138"/>
        <end position="160"/>
    </location>
</feature>
<dbReference type="GO" id="GO:0005886">
    <property type="term" value="C:plasma membrane"/>
    <property type="evidence" value="ECO:0007669"/>
    <property type="project" value="UniProtKB-SubCell"/>
</dbReference>
<feature type="domain" description="Major facilitator superfamily (MFS) profile" evidence="9">
    <location>
        <begin position="14"/>
        <end position="399"/>
    </location>
</feature>
<keyword evidence="11" id="KW-1185">Reference proteome</keyword>
<keyword evidence="7 8" id="KW-0472">Membrane</keyword>
<comment type="caution">
    <text evidence="10">The sequence shown here is derived from an EMBL/GenBank/DDBJ whole genome shotgun (WGS) entry which is preliminary data.</text>
</comment>
<accession>A0A2S9JS97</accession>
<evidence type="ECO:0000313" key="11">
    <source>
        <dbReference type="Proteomes" id="UP000238642"/>
    </source>
</evidence>
<feature type="transmembrane region" description="Helical" evidence="8">
    <location>
        <begin position="374"/>
        <end position="394"/>
    </location>
</feature>
<keyword evidence="6 8" id="KW-1133">Transmembrane helix</keyword>
<dbReference type="NCBIfam" id="TIGR00710">
    <property type="entry name" value="efflux_Bcr_CflA"/>
    <property type="match status" value="1"/>
</dbReference>
<evidence type="ECO:0000256" key="3">
    <source>
        <dbReference type="ARBA" id="ARBA00022448"/>
    </source>
</evidence>
<dbReference type="SUPFAM" id="SSF103473">
    <property type="entry name" value="MFS general substrate transporter"/>
    <property type="match status" value="1"/>
</dbReference>
<dbReference type="Gene3D" id="1.20.1720.10">
    <property type="entry name" value="Multidrug resistance protein D"/>
    <property type="match status" value="1"/>
</dbReference>
<reference evidence="10 11" key="1">
    <citation type="submission" date="2018-02" db="EMBL/GenBank/DDBJ databases">
        <title>The draft genome of Sphingobacterium gobiense H7.</title>
        <authorList>
            <person name="Li L."/>
            <person name="Liu L."/>
            <person name="Zhang X."/>
            <person name="Wang T."/>
            <person name="Liang L."/>
        </authorList>
    </citation>
    <scope>NUCLEOTIDE SEQUENCE [LARGE SCALE GENOMIC DNA]</scope>
    <source>
        <strain evidence="10 11">ACCC 05757</strain>
    </source>
</reference>
<dbReference type="InterPro" id="IPR020846">
    <property type="entry name" value="MFS_dom"/>
</dbReference>
<dbReference type="GO" id="GO:0042910">
    <property type="term" value="F:xenobiotic transmembrane transporter activity"/>
    <property type="evidence" value="ECO:0007669"/>
    <property type="project" value="InterPro"/>
</dbReference>
<feature type="transmembrane region" description="Helical" evidence="8">
    <location>
        <begin position="256"/>
        <end position="276"/>
    </location>
</feature>
<feature type="transmembrane region" description="Helical" evidence="8">
    <location>
        <begin position="166"/>
        <end position="188"/>
    </location>
</feature>
<feature type="transmembrane region" description="Helical" evidence="8">
    <location>
        <begin position="288"/>
        <end position="304"/>
    </location>
</feature>
<dbReference type="Pfam" id="PF07690">
    <property type="entry name" value="MFS_1"/>
    <property type="match status" value="1"/>
</dbReference>